<protein>
    <submittedName>
        <fullName evidence="1">Uncharacterized protein</fullName>
    </submittedName>
</protein>
<evidence type="ECO:0000313" key="2">
    <source>
        <dbReference type="Proteomes" id="UP000777935"/>
    </source>
</evidence>
<dbReference type="RefSeq" id="WP_174135651.1">
    <property type="nucleotide sequence ID" value="NZ_JABUFE010000002.1"/>
</dbReference>
<sequence>MAIALMGAAPAAAQSFNVPDGCTGFLTTQNRSCTVTHYFTCEGDAEGYRQSYTYTQQGRSHHLTFDADFNWIKMNNLRWDHQFMPRNLKQSLDSLEKLQTEGSYRFNDDFLHVAQGQTYEVVWSGENTLTGTSVTVDGEDMLEVSHLSHFYDSNNAPYIKYEGVQLFWAKENLYMGGRWIDQDTGEVGNNTPVDLIRPDEPGFDVATPAYDCDTLISSADLPISTVHGLWIRAAFSKGVE</sequence>
<dbReference type="Proteomes" id="UP000777935">
    <property type="component" value="Unassembled WGS sequence"/>
</dbReference>
<keyword evidence="2" id="KW-1185">Reference proteome</keyword>
<gene>
    <name evidence="1" type="ORF">HRQ87_04395</name>
</gene>
<accession>A0ABX2IVG5</accession>
<evidence type="ECO:0000313" key="1">
    <source>
        <dbReference type="EMBL" id="NSX54038.1"/>
    </source>
</evidence>
<proteinExistence type="predicted"/>
<organism evidence="1 2">
    <name type="scientific">Parasulfitobacter algicola</name>
    <dbReference type="NCBI Taxonomy" id="2614809"/>
    <lineage>
        <taxon>Bacteria</taxon>
        <taxon>Pseudomonadati</taxon>
        <taxon>Pseudomonadota</taxon>
        <taxon>Alphaproteobacteria</taxon>
        <taxon>Rhodobacterales</taxon>
        <taxon>Roseobacteraceae</taxon>
        <taxon>Parasulfitobacter</taxon>
    </lineage>
</organism>
<name>A0ABX2IVG5_9RHOB</name>
<dbReference type="EMBL" id="JABUFE010000002">
    <property type="protein sequence ID" value="NSX54038.1"/>
    <property type="molecule type" value="Genomic_DNA"/>
</dbReference>
<comment type="caution">
    <text evidence="1">The sequence shown here is derived from an EMBL/GenBank/DDBJ whole genome shotgun (WGS) entry which is preliminary data.</text>
</comment>
<reference evidence="1 2" key="1">
    <citation type="submission" date="2020-06" db="EMBL/GenBank/DDBJ databases">
        <title>Sulfitobacter algicola sp. nov., isolated from green algae.</title>
        <authorList>
            <person name="Wang C."/>
        </authorList>
    </citation>
    <scope>NUCLEOTIDE SEQUENCE [LARGE SCALE GENOMIC DNA]</scope>
    <source>
        <strain evidence="1 2">1151</strain>
    </source>
</reference>